<dbReference type="NCBIfam" id="TIGR02937">
    <property type="entry name" value="sigma70-ECF"/>
    <property type="match status" value="1"/>
</dbReference>
<evidence type="ECO:0000259" key="8">
    <source>
        <dbReference type="Pfam" id="PF08281"/>
    </source>
</evidence>
<evidence type="ECO:0000313" key="9">
    <source>
        <dbReference type="EMBL" id="NHK29599.1"/>
    </source>
</evidence>
<comment type="similarity">
    <text evidence="1">Belongs to the sigma-70 factor family. ECF subfamily.</text>
</comment>
<evidence type="ECO:0000256" key="4">
    <source>
        <dbReference type="ARBA" id="ARBA00023125"/>
    </source>
</evidence>
<evidence type="ECO:0000256" key="5">
    <source>
        <dbReference type="ARBA" id="ARBA00023163"/>
    </source>
</evidence>
<dbReference type="InterPro" id="IPR036388">
    <property type="entry name" value="WH-like_DNA-bd_sf"/>
</dbReference>
<dbReference type="InterPro" id="IPR013325">
    <property type="entry name" value="RNA_pol_sigma_r2"/>
</dbReference>
<keyword evidence="2" id="KW-0805">Transcription regulation</keyword>
<dbReference type="NCBIfam" id="NF004113">
    <property type="entry name" value="PRK05602.1"/>
    <property type="match status" value="1"/>
</dbReference>
<dbReference type="InterPro" id="IPR014284">
    <property type="entry name" value="RNA_pol_sigma-70_dom"/>
</dbReference>
<dbReference type="Gene3D" id="1.10.1740.10">
    <property type="match status" value="1"/>
</dbReference>
<dbReference type="InterPro" id="IPR013249">
    <property type="entry name" value="RNA_pol_sigma70_r4_t2"/>
</dbReference>
<organism evidence="9 10">
    <name type="scientific">Aquisalinus luteolus</name>
    <dbReference type="NCBI Taxonomy" id="1566827"/>
    <lineage>
        <taxon>Bacteria</taxon>
        <taxon>Pseudomonadati</taxon>
        <taxon>Pseudomonadota</taxon>
        <taxon>Alphaproteobacteria</taxon>
        <taxon>Parvularculales</taxon>
        <taxon>Parvularculaceae</taxon>
        <taxon>Aquisalinus</taxon>
    </lineage>
</organism>
<accession>A0ABX0HNH4</accession>
<name>A0ABX0HNH4_9PROT</name>
<reference evidence="9 10" key="1">
    <citation type="submission" date="2020-02" db="EMBL/GenBank/DDBJ databases">
        <title>Genome sequence of Parvularcula flava strain NH6-79.</title>
        <authorList>
            <person name="Abdul Karim M.H."/>
            <person name="Lam M.Q."/>
            <person name="Chen S.J."/>
            <person name="Yahya A."/>
            <person name="Shahir S."/>
            <person name="Shamsir M.S."/>
            <person name="Chong C.S."/>
        </authorList>
    </citation>
    <scope>NUCLEOTIDE SEQUENCE [LARGE SCALE GENOMIC DNA]</scope>
    <source>
        <strain evidence="9 10">NH6-79</strain>
    </source>
</reference>
<protein>
    <submittedName>
        <fullName evidence="9">RNA polymerase sigma factor</fullName>
    </submittedName>
</protein>
<evidence type="ECO:0000256" key="6">
    <source>
        <dbReference type="SAM" id="MobiDB-lite"/>
    </source>
</evidence>
<dbReference type="EMBL" id="VCJR02000006">
    <property type="protein sequence ID" value="NHK29599.1"/>
    <property type="molecule type" value="Genomic_DNA"/>
</dbReference>
<feature type="domain" description="RNA polymerase sigma-70 region 2" evidence="7">
    <location>
        <begin position="47"/>
        <end position="114"/>
    </location>
</feature>
<keyword evidence="5" id="KW-0804">Transcription</keyword>
<dbReference type="InterPro" id="IPR007627">
    <property type="entry name" value="RNA_pol_sigma70_r2"/>
</dbReference>
<dbReference type="CDD" id="cd06171">
    <property type="entry name" value="Sigma70_r4"/>
    <property type="match status" value="1"/>
</dbReference>
<keyword evidence="4" id="KW-0238">DNA-binding</keyword>
<dbReference type="PANTHER" id="PTHR43133:SF8">
    <property type="entry name" value="RNA POLYMERASE SIGMA FACTOR HI_1459-RELATED"/>
    <property type="match status" value="1"/>
</dbReference>
<evidence type="ECO:0000259" key="7">
    <source>
        <dbReference type="Pfam" id="PF04542"/>
    </source>
</evidence>
<dbReference type="InterPro" id="IPR013324">
    <property type="entry name" value="RNA_pol_sigma_r3/r4-like"/>
</dbReference>
<evidence type="ECO:0000256" key="3">
    <source>
        <dbReference type="ARBA" id="ARBA00023082"/>
    </source>
</evidence>
<feature type="region of interest" description="Disordered" evidence="6">
    <location>
        <begin position="1"/>
        <end position="21"/>
    </location>
</feature>
<keyword evidence="10" id="KW-1185">Reference proteome</keyword>
<dbReference type="Pfam" id="PF08281">
    <property type="entry name" value="Sigma70_r4_2"/>
    <property type="match status" value="1"/>
</dbReference>
<evidence type="ECO:0000256" key="2">
    <source>
        <dbReference type="ARBA" id="ARBA00023015"/>
    </source>
</evidence>
<dbReference type="PANTHER" id="PTHR43133">
    <property type="entry name" value="RNA POLYMERASE ECF-TYPE SIGMA FACTO"/>
    <property type="match status" value="1"/>
</dbReference>
<dbReference type="SUPFAM" id="SSF88946">
    <property type="entry name" value="Sigma2 domain of RNA polymerase sigma factors"/>
    <property type="match status" value="1"/>
</dbReference>
<proteinExistence type="inferred from homology"/>
<dbReference type="Gene3D" id="1.10.10.10">
    <property type="entry name" value="Winged helix-like DNA-binding domain superfamily/Winged helix DNA-binding domain"/>
    <property type="match status" value="1"/>
</dbReference>
<keyword evidence="3" id="KW-0731">Sigma factor</keyword>
<dbReference type="Proteomes" id="UP000818603">
    <property type="component" value="Unassembled WGS sequence"/>
</dbReference>
<sequence>MARYSHVSERQSPCASGDRKTALSLEDPDIEDIRLLAGGDAAAASRLVLRHSDRLMAVAYRMTGARDAAEDIVQEAFIRMMRQAAKWEEGKALFSTWLHRVTVNLCYDRLRKASTRYEQAAGDDLPEEAADEPAADAMLEGRERGLAVREALDRLPERQKMAIVLCHYEDLSNQEAAEAMDISVEALESLLARARRSMRKDMKLAAALNDELADDMAE</sequence>
<evidence type="ECO:0000256" key="1">
    <source>
        <dbReference type="ARBA" id="ARBA00010641"/>
    </source>
</evidence>
<evidence type="ECO:0000313" key="10">
    <source>
        <dbReference type="Proteomes" id="UP000818603"/>
    </source>
</evidence>
<comment type="caution">
    <text evidence="9">The sequence shown here is derived from an EMBL/GenBank/DDBJ whole genome shotgun (WGS) entry which is preliminary data.</text>
</comment>
<gene>
    <name evidence="9" type="ORF">FF098_016955</name>
</gene>
<dbReference type="SUPFAM" id="SSF88659">
    <property type="entry name" value="Sigma3 and sigma4 domains of RNA polymerase sigma factors"/>
    <property type="match status" value="1"/>
</dbReference>
<dbReference type="InterPro" id="IPR039425">
    <property type="entry name" value="RNA_pol_sigma-70-like"/>
</dbReference>
<dbReference type="Pfam" id="PF04542">
    <property type="entry name" value="Sigma70_r2"/>
    <property type="match status" value="1"/>
</dbReference>
<feature type="domain" description="RNA polymerase sigma factor 70 region 4 type 2" evidence="8">
    <location>
        <begin position="147"/>
        <end position="198"/>
    </location>
</feature>